<keyword evidence="1 4" id="KW-0349">Heme</keyword>
<dbReference type="RefSeq" id="WP_274153502.1">
    <property type="nucleotide sequence ID" value="NZ_CP117812.1"/>
</dbReference>
<organism evidence="8 9">
    <name type="scientific">Lentisphaera profundi</name>
    <dbReference type="NCBI Taxonomy" id="1658616"/>
    <lineage>
        <taxon>Bacteria</taxon>
        <taxon>Pseudomonadati</taxon>
        <taxon>Lentisphaerota</taxon>
        <taxon>Lentisphaeria</taxon>
        <taxon>Lentisphaerales</taxon>
        <taxon>Lentisphaeraceae</taxon>
        <taxon>Lentisphaera</taxon>
    </lineage>
</organism>
<dbReference type="PROSITE" id="PS51007">
    <property type="entry name" value="CYTC"/>
    <property type="match status" value="1"/>
</dbReference>
<feature type="domain" description="PA14" evidence="7">
    <location>
        <begin position="209"/>
        <end position="350"/>
    </location>
</feature>
<dbReference type="InterPro" id="IPR011658">
    <property type="entry name" value="PA14_dom"/>
</dbReference>
<dbReference type="InterPro" id="IPR036909">
    <property type="entry name" value="Cyt_c-like_dom_sf"/>
</dbReference>
<dbReference type="SMART" id="SM00758">
    <property type="entry name" value="PA14"/>
    <property type="match status" value="1"/>
</dbReference>
<feature type="domain" description="Cytochrome c" evidence="6">
    <location>
        <begin position="23"/>
        <end position="205"/>
    </location>
</feature>
<keyword evidence="9" id="KW-1185">Reference proteome</keyword>
<evidence type="ECO:0000259" key="6">
    <source>
        <dbReference type="PROSITE" id="PS51007"/>
    </source>
</evidence>
<dbReference type="PANTHER" id="PTHR33751">
    <property type="entry name" value="CBB3-TYPE CYTOCHROME C OXIDASE SUBUNIT FIXP"/>
    <property type="match status" value="1"/>
</dbReference>
<dbReference type="Gene3D" id="3.90.182.10">
    <property type="entry name" value="Toxin - Anthrax Protective Antigen,domain 1"/>
    <property type="match status" value="1"/>
</dbReference>
<keyword evidence="3 4" id="KW-0408">Iron</keyword>
<proteinExistence type="predicted"/>
<dbReference type="Pfam" id="PF07691">
    <property type="entry name" value="PA14"/>
    <property type="match status" value="1"/>
</dbReference>
<name>A0ABY7VWK9_9BACT</name>
<dbReference type="InterPro" id="IPR050597">
    <property type="entry name" value="Cytochrome_c_Oxidase_Subunit"/>
</dbReference>
<dbReference type="Proteomes" id="UP001214250">
    <property type="component" value="Chromosome 2"/>
</dbReference>
<feature type="signal peptide" evidence="5">
    <location>
        <begin position="1"/>
        <end position="23"/>
    </location>
</feature>
<keyword evidence="5" id="KW-0732">Signal</keyword>
<evidence type="ECO:0000256" key="3">
    <source>
        <dbReference type="ARBA" id="ARBA00023004"/>
    </source>
</evidence>
<evidence type="ECO:0000256" key="4">
    <source>
        <dbReference type="PROSITE-ProRule" id="PRU00433"/>
    </source>
</evidence>
<evidence type="ECO:0000259" key="7">
    <source>
        <dbReference type="PROSITE" id="PS51820"/>
    </source>
</evidence>
<dbReference type="InterPro" id="IPR009056">
    <property type="entry name" value="Cyt_c-like_dom"/>
</dbReference>
<dbReference type="InterPro" id="IPR037524">
    <property type="entry name" value="PA14/GLEYA"/>
</dbReference>
<evidence type="ECO:0000313" key="8">
    <source>
        <dbReference type="EMBL" id="WDE98631.1"/>
    </source>
</evidence>
<keyword evidence="2 4" id="KW-0479">Metal-binding</keyword>
<dbReference type="PROSITE" id="PS51820">
    <property type="entry name" value="PA14"/>
    <property type="match status" value="1"/>
</dbReference>
<sequence length="585" mass="65312">MNKFRQHLLIFTVSLFYAASLYAAPNKGKEIYTKSCVVCHTPNGAGLAGPAGAPNLTILKKVYAKEQMAAILSGKRKSVGSTTMKAVLASMALTPVELNAALDYALKLPEAPSHNFYEGNAIKGKKAYEKCIHCHGTDAMGYHNAGLPAPRLLGQSNYYIFEQLKHFKQNIRGTETAGALQMQALMKDMSEDEYKDIAAYICSLDDSPTKIQDLTFKVYKGKWSKLPNFAEITPVKSGKLSDGLLDLQVSEQKNGFGMAFEGYLEVPTDGEYKFTLRSDDGSKLYLNDRSNLIINNDGIHGANDKTSKYIQLKKGRTKILVDYFDGAGQKELVLSWSLKNHFTNRYLSATTSASKKGKGPKLPPKILAAQDGKALLMRNFLNNKNARSIGVAYPGKMNLIFDATNMSFVSFWNGQFFDIAPMWHRRGTSHLIPLSDELINYGTDLQFAELANKNSKWPLELNRNSNVRRTHNLRFRGYSLDKNRYPTFEYSLGETQFHDFFTPNKTKTGFIRTIKIKGSSKNLWFRVAMDKISQNGDSYTLSKSVIQLKGAQLRAIGNAQELLVPVKFTNGEATLTLQYTFKGVL</sequence>
<gene>
    <name evidence="8" type="ORF">PQO03_12365</name>
</gene>
<dbReference type="Gene3D" id="1.10.760.10">
    <property type="entry name" value="Cytochrome c-like domain"/>
    <property type="match status" value="2"/>
</dbReference>
<dbReference type="SUPFAM" id="SSF56988">
    <property type="entry name" value="Anthrax protective antigen"/>
    <property type="match status" value="1"/>
</dbReference>
<dbReference type="SUPFAM" id="SSF46626">
    <property type="entry name" value="Cytochrome c"/>
    <property type="match status" value="2"/>
</dbReference>
<dbReference type="Pfam" id="PF00034">
    <property type="entry name" value="Cytochrom_C"/>
    <property type="match status" value="2"/>
</dbReference>
<evidence type="ECO:0000256" key="1">
    <source>
        <dbReference type="ARBA" id="ARBA00022617"/>
    </source>
</evidence>
<evidence type="ECO:0000256" key="5">
    <source>
        <dbReference type="SAM" id="SignalP"/>
    </source>
</evidence>
<dbReference type="PANTHER" id="PTHR33751:SF1">
    <property type="entry name" value="CBB3-TYPE CYTOCHROME C OXIDASE SUBUNIT FIXP"/>
    <property type="match status" value="1"/>
</dbReference>
<dbReference type="EMBL" id="CP117812">
    <property type="protein sequence ID" value="WDE98631.1"/>
    <property type="molecule type" value="Genomic_DNA"/>
</dbReference>
<accession>A0ABY7VWK9</accession>
<evidence type="ECO:0000313" key="9">
    <source>
        <dbReference type="Proteomes" id="UP001214250"/>
    </source>
</evidence>
<evidence type="ECO:0000256" key="2">
    <source>
        <dbReference type="ARBA" id="ARBA00022723"/>
    </source>
</evidence>
<reference evidence="8 9" key="1">
    <citation type="submission" date="2023-02" db="EMBL/GenBank/DDBJ databases">
        <title>Genome sequence of Lentisphaera profundi SAORIC-696.</title>
        <authorList>
            <person name="Kim e."/>
            <person name="Cho J.-C."/>
            <person name="Choi A."/>
            <person name="Kang I."/>
        </authorList>
    </citation>
    <scope>NUCLEOTIDE SEQUENCE [LARGE SCALE GENOMIC DNA]</scope>
    <source>
        <strain evidence="8 9">SAORIC-696</strain>
    </source>
</reference>
<protein>
    <submittedName>
        <fullName evidence="8">C-type cytochrome</fullName>
    </submittedName>
</protein>
<feature type="chain" id="PRO_5046055093" evidence="5">
    <location>
        <begin position="24"/>
        <end position="585"/>
    </location>
</feature>